<name>A0A2R5GZT6_9STRA</name>
<protein>
    <submittedName>
        <fullName evidence="2">Uncharacterized protein</fullName>
    </submittedName>
</protein>
<comment type="caution">
    <text evidence="2">The sequence shown here is derived from an EMBL/GenBank/DDBJ whole genome shotgun (WGS) entry which is preliminary data.</text>
</comment>
<dbReference type="SUPFAM" id="SSF63491">
    <property type="entry name" value="BAG domain"/>
    <property type="match status" value="1"/>
</dbReference>
<evidence type="ECO:0000313" key="2">
    <source>
        <dbReference type="EMBL" id="GBG33564.1"/>
    </source>
</evidence>
<evidence type="ECO:0000256" key="1">
    <source>
        <dbReference type="SAM" id="Coils"/>
    </source>
</evidence>
<dbReference type="Proteomes" id="UP000241890">
    <property type="component" value="Unassembled WGS sequence"/>
</dbReference>
<dbReference type="EMBL" id="BEYU01000162">
    <property type="protein sequence ID" value="GBG33564.1"/>
    <property type="molecule type" value="Genomic_DNA"/>
</dbReference>
<keyword evidence="1" id="KW-0175">Coiled coil</keyword>
<accession>A0A2R5GZT6</accession>
<gene>
    <name evidence="2" type="ORF">FCC1311_097872</name>
</gene>
<sequence length="129" mass="14137">MSAAKEGTQLRRQVSARSEAAVVKLEALEAELSGYEESFKNMVIKASAGPEIAEVRKIKDELALLNGKVDALQMRGIDAVQVGELSSGQQEAREKRKGLTKRVTLLSERIVKLHEAIMEHLKEVAQTAP</sequence>
<organism evidence="2 3">
    <name type="scientific">Hondaea fermentalgiana</name>
    <dbReference type="NCBI Taxonomy" id="2315210"/>
    <lineage>
        <taxon>Eukaryota</taxon>
        <taxon>Sar</taxon>
        <taxon>Stramenopiles</taxon>
        <taxon>Bigyra</taxon>
        <taxon>Labyrinthulomycetes</taxon>
        <taxon>Thraustochytrida</taxon>
        <taxon>Thraustochytriidae</taxon>
        <taxon>Hondaea</taxon>
    </lineage>
</organism>
<dbReference type="InParanoid" id="A0A2R5GZT6"/>
<feature type="coiled-coil region" evidence="1">
    <location>
        <begin position="11"/>
        <end position="75"/>
    </location>
</feature>
<dbReference type="OrthoDB" id="197892at2759"/>
<evidence type="ECO:0000313" key="3">
    <source>
        <dbReference type="Proteomes" id="UP000241890"/>
    </source>
</evidence>
<dbReference type="AlphaFoldDB" id="A0A2R5GZT6"/>
<reference evidence="2 3" key="1">
    <citation type="submission" date="2017-12" db="EMBL/GenBank/DDBJ databases">
        <title>Sequencing, de novo assembly and annotation of complete genome of a new Thraustochytrid species, strain FCC1311.</title>
        <authorList>
            <person name="Sedici K."/>
            <person name="Godart F."/>
            <person name="Aiese Cigliano R."/>
            <person name="Sanseverino W."/>
            <person name="Barakat M."/>
            <person name="Ortet P."/>
            <person name="Marechal E."/>
            <person name="Cagnac O."/>
            <person name="Amato A."/>
        </authorList>
    </citation>
    <scope>NUCLEOTIDE SEQUENCE [LARGE SCALE GENOMIC DNA]</scope>
</reference>
<keyword evidence="3" id="KW-1185">Reference proteome</keyword>
<proteinExistence type="predicted"/>